<evidence type="ECO:0000313" key="2">
    <source>
        <dbReference type="EMBL" id="TDW16258.1"/>
    </source>
</evidence>
<keyword evidence="1" id="KW-0472">Membrane</keyword>
<feature type="transmembrane region" description="Helical" evidence="1">
    <location>
        <begin position="104"/>
        <end position="126"/>
    </location>
</feature>
<name>A0A4R7ZIQ5_9FIRM</name>
<dbReference type="InterPro" id="IPR010380">
    <property type="entry name" value="DUF975"/>
</dbReference>
<dbReference type="AlphaFoldDB" id="A0A4R7ZIQ5"/>
<accession>A0A4R7ZIQ5</accession>
<protein>
    <submittedName>
        <fullName evidence="2">Uncharacterized protein DUF975</fullName>
    </submittedName>
</protein>
<sequence>MFSRILVKEKAKVQIKGKRKFMLIDLYFCWTLLFVLSIVISLLIEPKIKNTTVVIVIIFVILVMLLSFFVERRTKKTVKYAKNEDAFLILIDESESYTFITKHLVACCIIGVGLLLFIFPGVYLAYRLMFVKQIAVDKPKLGIVDTIKYSFELTKGIEFDLFILDLSFAWRYIIIICTFGIAMILLAPYILVTKAVLYDQLSTEPLY</sequence>
<evidence type="ECO:0000256" key="1">
    <source>
        <dbReference type="SAM" id="Phobius"/>
    </source>
</evidence>
<proteinExistence type="predicted"/>
<feature type="transmembrane region" description="Helical" evidence="1">
    <location>
        <begin position="50"/>
        <end position="70"/>
    </location>
</feature>
<dbReference type="PANTHER" id="PTHR40076:SF1">
    <property type="entry name" value="MEMBRANE PROTEIN"/>
    <property type="match status" value="1"/>
</dbReference>
<keyword evidence="1" id="KW-0812">Transmembrane</keyword>
<dbReference type="EMBL" id="SODD01000026">
    <property type="protein sequence ID" value="TDW16258.1"/>
    <property type="molecule type" value="Genomic_DNA"/>
</dbReference>
<feature type="transmembrane region" description="Helical" evidence="1">
    <location>
        <begin position="21"/>
        <end position="44"/>
    </location>
</feature>
<reference evidence="2 3" key="1">
    <citation type="submission" date="2019-03" db="EMBL/GenBank/DDBJ databases">
        <title>Genomic Encyclopedia of Type Strains, Phase IV (KMG-IV): sequencing the most valuable type-strain genomes for metagenomic binning, comparative biology and taxonomic classification.</title>
        <authorList>
            <person name="Goeker M."/>
        </authorList>
    </citation>
    <scope>NUCLEOTIDE SEQUENCE [LARGE SCALE GENOMIC DNA]</scope>
    <source>
        <strain evidence="2 3">DSM 28867</strain>
    </source>
</reference>
<dbReference type="Proteomes" id="UP000294743">
    <property type="component" value="Unassembled WGS sequence"/>
</dbReference>
<evidence type="ECO:0000313" key="3">
    <source>
        <dbReference type="Proteomes" id="UP000294743"/>
    </source>
</evidence>
<feature type="transmembrane region" description="Helical" evidence="1">
    <location>
        <begin position="169"/>
        <end position="192"/>
    </location>
</feature>
<keyword evidence="1" id="KW-1133">Transmembrane helix</keyword>
<gene>
    <name evidence="2" type="ORF">EDD63_12622</name>
</gene>
<dbReference type="RefSeq" id="WP_166667582.1">
    <property type="nucleotide sequence ID" value="NZ_SODD01000026.1"/>
</dbReference>
<dbReference type="Pfam" id="PF06161">
    <property type="entry name" value="DUF975"/>
    <property type="match status" value="1"/>
</dbReference>
<organism evidence="2 3">
    <name type="scientific">Breznakia blatticola</name>
    <dbReference type="NCBI Taxonomy" id="1754012"/>
    <lineage>
        <taxon>Bacteria</taxon>
        <taxon>Bacillati</taxon>
        <taxon>Bacillota</taxon>
        <taxon>Erysipelotrichia</taxon>
        <taxon>Erysipelotrichales</taxon>
        <taxon>Erysipelotrichaceae</taxon>
        <taxon>Breznakia</taxon>
    </lineage>
</organism>
<keyword evidence="3" id="KW-1185">Reference proteome</keyword>
<comment type="caution">
    <text evidence="2">The sequence shown here is derived from an EMBL/GenBank/DDBJ whole genome shotgun (WGS) entry which is preliminary data.</text>
</comment>
<dbReference type="PANTHER" id="PTHR40076">
    <property type="entry name" value="MEMBRANE PROTEIN-RELATED"/>
    <property type="match status" value="1"/>
</dbReference>